<dbReference type="PANTHER" id="PTHR42760:SF133">
    <property type="entry name" value="3-OXOACYL-[ACYL-CARRIER-PROTEIN] REDUCTASE"/>
    <property type="match status" value="1"/>
</dbReference>
<dbReference type="InterPro" id="IPR002347">
    <property type="entry name" value="SDR_fam"/>
</dbReference>
<dbReference type="InterPro" id="IPR036291">
    <property type="entry name" value="NAD(P)-bd_dom_sf"/>
</dbReference>
<organism evidence="4 5">
    <name type="scientific">Candidatus Paraluminiphilus aquimaris</name>
    <dbReference type="NCBI Taxonomy" id="2518994"/>
    <lineage>
        <taxon>Bacteria</taxon>
        <taxon>Pseudomonadati</taxon>
        <taxon>Pseudomonadota</taxon>
        <taxon>Gammaproteobacteria</taxon>
        <taxon>Cellvibrionales</taxon>
        <taxon>Halieaceae</taxon>
        <taxon>Candidatus Paraluminiphilus</taxon>
    </lineage>
</organism>
<proteinExistence type="inferred from homology"/>
<dbReference type="CDD" id="cd05233">
    <property type="entry name" value="SDR_c"/>
    <property type="match status" value="1"/>
</dbReference>
<evidence type="ECO:0000259" key="3">
    <source>
        <dbReference type="SMART" id="SM00822"/>
    </source>
</evidence>
<dbReference type="PANTHER" id="PTHR42760">
    <property type="entry name" value="SHORT-CHAIN DEHYDROGENASES/REDUCTASES FAMILY MEMBER"/>
    <property type="match status" value="1"/>
</dbReference>
<evidence type="ECO:0000313" key="4">
    <source>
        <dbReference type="EMBL" id="UZP74577.1"/>
    </source>
</evidence>
<dbReference type="SMART" id="SM00822">
    <property type="entry name" value="PKS_KR"/>
    <property type="match status" value="1"/>
</dbReference>
<feature type="domain" description="Ketoreductase" evidence="3">
    <location>
        <begin position="11"/>
        <end position="191"/>
    </location>
</feature>
<dbReference type="NCBIfam" id="NF005559">
    <property type="entry name" value="PRK07231.1"/>
    <property type="match status" value="1"/>
</dbReference>
<dbReference type="InterPro" id="IPR020904">
    <property type="entry name" value="Sc_DH/Rdtase_CS"/>
</dbReference>
<dbReference type="PROSITE" id="PS00061">
    <property type="entry name" value="ADH_SHORT"/>
    <property type="match status" value="1"/>
</dbReference>
<dbReference type="PRINTS" id="PR00081">
    <property type="entry name" value="GDHRDH"/>
</dbReference>
<dbReference type="RefSeq" id="WP_279241033.1">
    <property type="nucleotide sequence ID" value="NZ_CP036501.1"/>
</dbReference>
<evidence type="ECO:0000256" key="1">
    <source>
        <dbReference type="ARBA" id="ARBA00006484"/>
    </source>
</evidence>
<accession>A0ABY6Q5P9</accession>
<comment type="similarity">
    <text evidence="1">Belongs to the short-chain dehydrogenases/reductases (SDR) family.</text>
</comment>
<keyword evidence="2" id="KW-0560">Oxidoreductase</keyword>
<dbReference type="SUPFAM" id="SSF51735">
    <property type="entry name" value="NAD(P)-binding Rossmann-fold domains"/>
    <property type="match status" value="1"/>
</dbReference>
<dbReference type="PRINTS" id="PR00080">
    <property type="entry name" value="SDRFAMILY"/>
</dbReference>
<gene>
    <name evidence="4" type="ORF">E0F26_07420</name>
</gene>
<keyword evidence="5" id="KW-1185">Reference proteome</keyword>
<sequence length="270" mass="28197">MITDYFSLEGKRALITGAGKGIGARIATAFAEMGADVALLARTQSDLDAVASEVRALGRDVRTFACDVTDEAALAAVVRELSDSWGSLDILINNAGAPGQGYGSLKKVDKARFENTLDINLTSAYTLTHLALPLLKAAPKGSIVNVSSALGWMVDRNFAAYGAAKAGMDQMTRILAYELAPGIRVNGIAPGAIETPSTAFITQNEDMYNATVRWIPQGRLGKPDDIALAALYLASNASGFVSGKILEVDGGMAALPGTAIEANIARTTTD</sequence>
<evidence type="ECO:0000313" key="5">
    <source>
        <dbReference type="Proteomes" id="UP001317963"/>
    </source>
</evidence>
<dbReference type="Proteomes" id="UP001317963">
    <property type="component" value="Chromosome"/>
</dbReference>
<evidence type="ECO:0000256" key="2">
    <source>
        <dbReference type="ARBA" id="ARBA00023002"/>
    </source>
</evidence>
<dbReference type="EMBL" id="CP036501">
    <property type="protein sequence ID" value="UZP74577.1"/>
    <property type="molecule type" value="Genomic_DNA"/>
</dbReference>
<reference evidence="4 5" key="1">
    <citation type="submission" date="2019-02" db="EMBL/GenBank/DDBJ databases">
        <title>Halieaceae_genomes.</title>
        <authorList>
            <person name="Li S.-H."/>
        </authorList>
    </citation>
    <scope>NUCLEOTIDE SEQUENCE [LARGE SCALE GENOMIC DNA]</scope>
    <source>
        <strain evidence="4 5">JH123</strain>
    </source>
</reference>
<dbReference type="Pfam" id="PF13561">
    <property type="entry name" value="adh_short_C2"/>
    <property type="match status" value="1"/>
</dbReference>
<dbReference type="Gene3D" id="3.40.50.720">
    <property type="entry name" value="NAD(P)-binding Rossmann-like Domain"/>
    <property type="match status" value="1"/>
</dbReference>
<protein>
    <submittedName>
        <fullName evidence="4">SDR family oxidoreductase</fullName>
    </submittedName>
</protein>
<name>A0ABY6Q5P9_9GAMM</name>
<dbReference type="InterPro" id="IPR057326">
    <property type="entry name" value="KR_dom"/>
</dbReference>